<reference evidence="1" key="1">
    <citation type="submission" date="2020-04" db="EMBL/GenBank/DDBJ databases">
        <authorList>
            <person name="Chiriac C."/>
            <person name="Salcher M."/>
            <person name="Ghai R."/>
            <person name="Kavagutti S V."/>
        </authorList>
    </citation>
    <scope>NUCLEOTIDE SEQUENCE</scope>
</reference>
<accession>A0A6J5KSK5</accession>
<name>A0A6J5KSK5_9CAUD</name>
<organism evidence="1">
    <name type="scientific">uncultured Caudovirales phage</name>
    <dbReference type="NCBI Taxonomy" id="2100421"/>
    <lineage>
        <taxon>Viruses</taxon>
        <taxon>Duplodnaviria</taxon>
        <taxon>Heunggongvirae</taxon>
        <taxon>Uroviricota</taxon>
        <taxon>Caudoviricetes</taxon>
        <taxon>Peduoviridae</taxon>
        <taxon>Maltschvirus</taxon>
        <taxon>Maltschvirus maltsch</taxon>
    </lineage>
</organism>
<sequence length="75" mass="8634">MKKQSIHELVEQSTSARIRCHFLQKIYLSSDNLDIDEKKYLLVGPSTLKNIHATSKNVNRSVIIVDDPNSTFEFK</sequence>
<evidence type="ECO:0000313" key="2">
    <source>
        <dbReference type="EMBL" id="CAB4240790.1"/>
    </source>
</evidence>
<protein>
    <submittedName>
        <fullName evidence="1">Uncharacterized protein</fullName>
    </submittedName>
</protein>
<proteinExistence type="predicted"/>
<gene>
    <name evidence="2" type="ORF">UFOVP34_21</name>
    <name evidence="1" type="ORF">UFOVP51_85</name>
</gene>
<dbReference type="EMBL" id="LR796177">
    <property type="protein sequence ID" value="CAB4124232.1"/>
    <property type="molecule type" value="Genomic_DNA"/>
</dbReference>
<dbReference type="EMBL" id="LR797816">
    <property type="protein sequence ID" value="CAB4240790.1"/>
    <property type="molecule type" value="Genomic_DNA"/>
</dbReference>
<evidence type="ECO:0000313" key="1">
    <source>
        <dbReference type="EMBL" id="CAB4124232.1"/>
    </source>
</evidence>